<keyword evidence="5 7" id="KW-1133">Transmembrane helix</keyword>
<dbReference type="EMBL" id="JAUSUO010000013">
    <property type="protein sequence ID" value="MDQ0345123.1"/>
    <property type="molecule type" value="Genomic_DNA"/>
</dbReference>
<proteinExistence type="inferred from homology"/>
<feature type="transmembrane region" description="Helical" evidence="7">
    <location>
        <begin position="167"/>
        <end position="187"/>
    </location>
</feature>
<dbReference type="Proteomes" id="UP001232343">
    <property type="component" value="Unassembled WGS sequence"/>
</dbReference>
<keyword evidence="3" id="KW-1003">Cell membrane</keyword>
<feature type="transmembrane region" description="Helical" evidence="7">
    <location>
        <begin position="208"/>
        <end position="232"/>
    </location>
</feature>
<dbReference type="PANTHER" id="PTHR30193">
    <property type="entry name" value="ABC TRANSPORTER PERMEASE PROTEIN"/>
    <property type="match status" value="1"/>
</dbReference>
<comment type="similarity">
    <text evidence="7">Belongs to the binding-protein-dependent transport system permease family.</text>
</comment>
<evidence type="ECO:0000256" key="7">
    <source>
        <dbReference type="RuleBase" id="RU363032"/>
    </source>
</evidence>
<evidence type="ECO:0000256" key="4">
    <source>
        <dbReference type="ARBA" id="ARBA00022692"/>
    </source>
</evidence>
<dbReference type="Pfam" id="PF00528">
    <property type="entry name" value="BPD_transp_1"/>
    <property type="match status" value="1"/>
</dbReference>
<keyword evidence="2 7" id="KW-0813">Transport</keyword>
<evidence type="ECO:0000256" key="2">
    <source>
        <dbReference type="ARBA" id="ARBA00022448"/>
    </source>
</evidence>
<keyword evidence="4 7" id="KW-0812">Transmembrane</keyword>
<comment type="caution">
    <text evidence="9">The sequence shown here is derived from an EMBL/GenBank/DDBJ whole genome shotgun (WGS) entry which is preliminary data.</text>
</comment>
<evidence type="ECO:0000313" key="9">
    <source>
        <dbReference type="EMBL" id="MDQ0345123.1"/>
    </source>
</evidence>
<feature type="transmembrane region" description="Helical" evidence="7">
    <location>
        <begin position="270"/>
        <end position="289"/>
    </location>
</feature>
<dbReference type="InterPro" id="IPR051393">
    <property type="entry name" value="ABC_transporter_permease"/>
</dbReference>
<evidence type="ECO:0000256" key="1">
    <source>
        <dbReference type="ARBA" id="ARBA00004651"/>
    </source>
</evidence>
<keyword evidence="10" id="KW-1185">Reference proteome</keyword>
<keyword evidence="6 7" id="KW-0472">Membrane</keyword>
<feature type="transmembrane region" description="Helical" evidence="7">
    <location>
        <begin position="238"/>
        <end position="258"/>
    </location>
</feature>
<feature type="transmembrane region" description="Helical" evidence="7">
    <location>
        <begin position="81"/>
        <end position="102"/>
    </location>
</feature>
<dbReference type="PANTHER" id="PTHR30193:SF1">
    <property type="entry name" value="ABC TRANSPORTER PERMEASE PROTEIN YESP-RELATED"/>
    <property type="match status" value="1"/>
</dbReference>
<accession>A0ABU0D9M0</accession>
<sequence>MNVKKNKRSGLYVSERRWGILLALPAILGFFIFTLGPMVASLFFSLTDWKIGGEFTFIGLENYKTMFTEDPLFKKSLGATLYYSLGSVPLVIIVAFIVSLLLNQKVKGLSIFRTIYYLPVIVPSIASTMLWLWIFNPDFGLFNSMLKMMGMPGLQWIYDEKTAVPSLILMSTWGIGNSAVIFLAGLQGIPTHLFEAVDIDGGNAFHKLLYVTIPTMTPTIFFNLIMSLIGTLQVFNEAYIMTNGGPNNSTLFYVYYLFRTAFQETKMGYASALAWVLFLIIMVLTLIVFKSSKSWVYYEGGDK</sequence>
<dbReference type="SUPFAM" id="SSF161098">
    <property type="entry name" value="MetI-like"/>
    <property type="match status" value="1"/>
</dbReference>
<dbReference type="PROSITE" id="PS50928">
    <property type="entry name" value="ABC_TM1"/>
    <property type="match status" value="1"/>
</dbReference>
<evidence type="ECO:0000259" key="8">
    <source>
        <dbReference type="PROSITE" id="PS50928"/>
    </source>
</evidence>
<gene>
    <name evidence="9" type="ORF">J2S14_003970</name>
</gene>
<protein>
    <submittedName>
        <fullName evidence="9">Multiple sugar transport system permease protein</fullName>
    </submittedName>
</protein>
<keyword evidence="9" id="KW-0762">Sugar transport</keyword>
<dbReference type="Gene3D" id="1.10.3720.10">
    <property type="entry name" value="MetI-like"/>
    <property type="match status" value="1"/>
</dbReference>
<feature type="transmembrane region" description="Helical" evidence="7">
    <location>
        <begin position="114"/>
        <end position="135"/>
    </location>
</feature>
<evidence type="ECO:0000256" key="5">
    <source>
        <dbReference type="ARBA" id="ARBA00022989"/>
    </source>
</evidence>
<feature type="transmembrane region" description="Helical" evidence="7">
    <location>
        <begin position="20"/>
        <end position="44"/>
    </location>
</feature>
<evidence type="ECO:0000313" key="10">
    <source>
        <dbReference type="Proteomes" id="UP001232343"/>
    </source>
</evidence>
<organism evidence="9 10">
    <name type="scientific">Lederbergia wuyishanensis</name>
    <dbReference type="NCBI Taxonomy" id="1347903"/>
    <lineage>
        <taxon>Bacteria</taxon>
        <taxon>Bacillati</taxon>
        <taxon>Bacillota</taxon>
        <taxon>Bacilli</taxon>
        <taxon>Bacillales</taxon>
        <taxon>Bacillaceae</taxon>
        <taxon>Lederbergia</taxon>
    </lineage>
</organism>
<name>A0ABU0D9M0_9BACI</name>
<dbReference type="InterPro" id="IPR035906">
    <property type="entry name" value="MetI-like_sf"/>
</dbReference>
<reference evidence="9 10" key="1">
    <citation type="submission" date="2023-07" db="EMBL/GenBank/DDBJ databases">
        <title>Genomic Encyclopedia of Type Strains, Phase IV (KMG-IV): sequencing the most valuable type-strain genomes for metagenomic binning, comparative biology and taxonomic classification.</title>
        <authorList>
            <person name="Goeker M."/>
        </authorList>
    </citation>
    <scope>NUCLEOTIDE SEQUENCE [LARGE SCALE GENOMIC DNA]</scope>
    <source>
        <strain evidence="9 10">DSM 27848</strain>
    </source>
</reference>
<comment type="subcellular location">
    <subcellularLocation>
        <location evidence="1 7">Cell membrane</location>
        <topology evidence="1 7">Multi-pass membrane protein</topology>
    </subcellularLocation>
</comment>
<dbReference type="InterPro" id="IPR000515">
    <property type="entry name" value="MetI-like"/>
</dbReference>
<evidence type="ECO:0000256" key="3">
    <source>
        <dbReference type="ARBA" id="ARBA00022475"/>
    </source>
</evidence>
<dbReference type="CDD" id="cd06261">
    <property type="entry name" value="TM_PBP2"/>
    <property type="match status" value="1"/>
</dbReference>
<feature type="domain" description="ABC transmembrane type-1" evidence="8">
    <location>
        <begin position="77"/>
        <end position="288"/>
    </location>
</feature>
<evidence type="ECO:0000256" key="6">
    <source>
        <dbReference type="ARBA" id="ARBA00023136"/>
    </source>
</evidence>